<evidence type="ECO:0000256" key="5">
    <source>
        <dbReference type="ARBA" id="ARBA00023136"/>
    </source>
</evidence>
<evidence type="ECO:0000256" key="4">
    <source>
        <dbReference type="ARBA" id="ARBA00022989"/>
    </source>
</evidence>
<reference evidence="7" key="2">
    <citation type="journal article" date="2007" name="Science">
        <title>Genome sequence of Aedes aegypti, a major arbovirus vector.</title>
        <authorList>
            <person name="Nene V."/>
            <person name="Wortman J.R."/>
            <person name="Lawson D."/>
            <person name="Haas B."/>
            <person name="Kodira C."/>
            <person name="Tu Z.J."/>
            <person name="Loftus B."/>
            <person name="Xi Z."/>
            <person name="Megy K."/>
            <person name="Grabherr M."/>
            <person name="Ren Q."/>
            <person name="Zdobnov E.M."/>
            <person name="Lobo N.F."/>
            <person name="Campbell K.S."/>
            <person name="Brown S.E."/>
            <person name="Bonaldo M.F."/>
            <person name="Zhu J."/>
            <person name="Sinkins S.P."/>
            <person name="Hogenkamp D.G."/>
            <person name="Amedeo P."/>
            <person name="Arensburger P."/>
            <person name="Atkinson P.W."/>
            <person name="Bidwell S."/>
            <person name="Biedler J."/>
            <person name="Birney E."/>
            <person name="Bruggner R.V."/>
            <person name="Costas J."/>
            <person name="Coy M.R."/>
            <person name="Crabtree J."/>
            <person name="Crawford M."/>
            <person name="Debruyn B."/>
            <person name="Decaprio D."/>
            <person name="Eiglmeier K."/>
            <person name="Eisenstadt E."/>
            <person name="El-Dorry H."/>
            <person name="Gelbart W.M."/>
            <person name="Gomes S.L."/>
            <person name="Hammond M."/>
            <person name="Hannick L.I."/>
            <person name="Hogan J.R."/>
            <person name="Holmes M.H."/>
            <person name="Jaffe D."/>
            <person name="Johnston J.S."/>
            <person name="Kennedy R.C."/>
            <person name="Koo H."/>
            <person name="Kravitz S."/>
            <person name="Kriventseva E.V."/>
            <person name="Kulp D."/>
            <person name="Labutti K."/>
            <person name="Lee E."/>
            <person name="Li S."/>
            <person name="Lovin D.D."/>
            <person name="Mao C."/>
            <person name="Mauceli E."/>
            <person name="Menck C.F."/>
            <person name="Miller J.R."/>
            <person name="Montgomery P."/>
            <person name="Mori A."/>
            <person name="Nascimento A.L."/>
            <person name="Naveira H.F."/>
            <person name="Nusbaum C."/>
            <person name="O'leary S."/>
            <person name="Orvis J."/>
            <person name="Pertea M."/>
            <person name="Quesneville H."/>
            <person name="Reidenbach K.R."/>
            <person name="Rogers Y.H."/>
            <person name="Roth C.W."/>
            <person name="Schneider J.R."/>
            <person name="Schatz M."/>
            <person name="Shumway M."/>
            <person name="Stanke M."/>
            <person name="Stinson E.O."/>
            <person name="Tubio J.M."/>
            <person name="Vanzee J.P."/>
            <person name="Verjovski-Almeida S."/>
            <person name="Werner D."/>
            <person name="White O."/>
            <person name="Wyder S."/>
            <person name="Zeng Q."/>
            <person name="Zhao Q."/>
            <person name="Zhao Y."/>
            <person name="Hill C.A."/>
            <person name="Raikhel A.S."/>
            <person name="Soares M.B."/>
            <person name="Knudson D.L."/>
            <person name="Lee N.H."/>
            <person name="Galagan J."/>
            <person name="Salzberg S.L."/>
            <person name="Paulsen I.T."/>
            <person name="Dimopoulos G."/>
            <person name="Collins F.H."/>
            <person name="Birren B."/>
            <person name="Fraser-Liggett C.M."/>
            <person name="Severson D.W."/>
        </authorList>
    </citation>
    <scope>NUCLEOTIDE SEQUENCE [LARGE SCALE GENOMIC DNA]</scope>
    <source>
        <strain evidence="7">Liverpool</strain>
    </source>
</reference>
<feature type="transmembrane region" description="Helical" evidence="6">
    <location>
        <begin position="275"/>
        <end position="296"/>
    </location>
</feature>
<dbReference type="GO" id="GO:0007165">
    <property type="term" value="P:signal transduction"/>
    <property type="evidence" value="ECO:0007669"/>
    <property type="project" value="UniProtKB-KW"/>
</dbReference>
<dbReference type="VEuPathDB" id="VectorBase:AAEL017323"/>
<feature type="transmembrane region" description="Helical" evidence="6">
    <location>
        <begin position="36"/>
        <end position="57"/>
    </location>
</feature>
<comment type="function">
    <text evidence="6">Gustatory receptor which mediates acceptance or avoidance behavior, depending on its substrates.</text>
</comment>
<dbReference type="Pfam" id="PF08395">
    <property type="entry name" value="7tm_7"/>
    <property type="match status" value="1"/>
</dbReference>
<gene>
    <name evidence="7" type="primary">GPRgr39e</name>
    <name evidence="7" type="ORF">AaeL_AAEL017323</name>
</gene>
<evidence type="ECO:0000256" key="6">
    <source>
        <dbReference type="RuleBase" id="RU363108"/>
    </source>
</evidence>
<reference evidence="7" key="3">
    <citation type="submission" date="2012-09" db="EMBL/GenBank/DDBJ databases">
        <authorList>
            <consortium name="VectorBase"/>
        </authorList>
    </citation>
    <scope>NUCLEOTIDE SEQUENCE</scope>
    <source>
        <strain evidence="7">Liverpool</strain>
    </source>
</reference>
<organism evidence="7 8">
    <name type="scientific">Aedes aegypti</name>
    <name type="common">Yellowfever mosquito</name>
    <name type="synonym">Culex aegypti</name>
    <dbReference type="NCBI Taxonomy" id="7159"/>
    <lineage>
        <taxon>Eukaryota</taxon>
        <taxon>Metazoa</taxon>
        <taxon>Ecdysozoa</taxon>
        <taxon>Arthropoda</taxon>
        <taxon>Hexapoda</taxon>
        <taxon>Insecta</taxon>
        <taxon>Pterygota</taxon>
        <taxon>Neoptera</taxon>
        <taxon>Endopterygota</taxon>
        <taxon>Diptera</taxon>
        <taxon>Nematocera</taxon>
        <taxon>Culicoidea</taxon>
        <taxon>Culicidae</taxon>
        <taxon>Culicinae</taxon>
        <taxon>Aedini</taxon>
        <taxon>Aedes</taxon>
        <taxon>Stegomyia</taxon>
    </lineage>
</organism>
<evidence type="ECO:0000256" key="1">
    <source>
        <dbReference type="ARBA" id="ARBA00004651"/>
    </source>
</evidence>
<dbReference type="GO" id="GO:0005886">
    <property type="term" value="C:plasma membrane"/>
    <property type="evidence" value="ECO:0007669"/>
    <property type="project" value="UniProtKB-SubCell"/>
</dbReference>
<feature type="transmembrane region" description="Helical" evidence="6">
    <location>
        <begin position="346"/>
        <end position="370"/>
    </location>
</feature>
<keyword evidence="4 6" id="KW-1133">Transmembrane helix</keyword>
<evidence type="ECO:0000256" key="3">
    <source>
        <dbReference type="ARBA" id="ARBA00022692"/>
    </source>
</evidence>
<proteinExistence type="inferred from homology"/>
<feature type="non-terminal residue" evidence="7">
    <location>
        <position position="389"/>
    </location>
</feature>
<evidence type="ECO:0000313" key="8">
    <source>
        <dbReference type="Proteomes" id="UP000682892"/>
    </source>
</evidence>
<evidence type="ECO:0000313" key="7">
    <source>
        <dbReference type="EMBL" id="EJY57678.1"/>
    </source>
</evidence>
<comment type="subcellular location">
    <subcellularLocation>
        <location evidence="1 6">Cell membrane</location>
        <topology evidence="1 6">Multi-pass membrane protein</topology>
    </subcellularLocation>
</comment>
<feature type="transmembrane region" description="Helical" evidence="6">
    <location>
        <begin position="172"/>
        <end position="191"/>
    </location>
</feature>
<comment type="similarity">
    <text evidence="6">Belongs to the insect chemoreceptor superfamily. Gustatory receptor (GR) family.</text>
</comment>
<sequence>MELHELLSYVLKVTNLFCQTSITYDSNAQIFKPYKISYLLIVIYTVPIMFSAVMYVIMGGHLMDHNTLLQFVIRLLSGLAFVVTNHLALVNGIKSNPILAGIVNSLVEIERDLVSSQYNYKFDYKHLYICIKVTVYFSVFYYCFLLGGMYVLNGIAKNSYYLASSMFVMCTSNVPTAGLFLNCFLNVWLVYHKLLFLECLAKRTANDEKSYEDAVKYIQFCTRLYCLIPIIAKCFGRLLILYCLLSLVSGSMHYYELFEYIRDNKGRTWADNIFVAASIMWLLSIQLQLVVLVITIGKTTNKLNMTDLCKTPVEDYLIRSIFLCINRYFKKNTNEKKIKLKKNHIFLYRNSTLLSVFSSIITYLVILIQFKQLENDLTQDAKNGNVTDG</sequence>
<keyword evidence="6" id="KW-0807">Transducer</keyword>
<dbReference type="PaxDb" id="7159-AAEL017323-PA"/>
<feature type="transmembrane region" description="Helical" evidence="6">
    <location>
        <begin position="69"/>
        <end position="90"/>
    </location>
</feature>
<reference evidence="7" key="1">
    <citation type="submission" date="2005-10" db="EMBL/GenBank/DDBJ databases">
        <authorList>
            <person name="Loftus B.J."/>
            <person name="Nene V.M."/>
            <person name="Hannick L.I."/>
            <person name="Bidwell S."/>
            <person name="Haas B."/>
            <person name="Amedeo P."/>
            <person name="Orvis J."/>
            <person name="Wortman J.R."/>
            <person name="White O.R."/>
            <person name="Salzberg S."/>
            <person name="Shumway M."/>
            <person name="Koo H."/>
            <person name="Zhao Y."/>
            <person name="Holmes M."/>
            <person name="Miller J."/>
            <person name="Schatz M."/>
            <person name="Pop M."/>
            <person name="Pai G."/>
            <person name="Utterback T."/>
            <person name="Rogers Y.-H."/>
            <person name="Kravitz S."/>
            <person name="Fraser C.M."/>
        </authorList>
    </citation>
    <scope>NUCLEOTIDE SEQUENCE</scope>
    <source>
        <strain evidence="7">Liverpool</strain>
    </source>
</reference>
<protein>
    <recommendedName>
        <fullName evidence="6">Gustatory receptor</fullName>
    </recommendedName>
</protein>
<feature type="transmembrane region" description="Helical" evidence="6">
    <location>
        <begin position="127"/>
        <end position="152"/>
    </location>
</feature>
<dbReference type="GO" id="GO:0050909">
    <property type="term" value="P:sensory perception of taste"/>
    <property type="evidence" value="ECO:0007669"/>
    <property type="project" value="InterPro"/>
</dbReference>
<accession>J9HSS4</accession>
<keyword evidence="5 6" id="KW-0472">Membrane</keyword>
<dbReference type="AlphaFoldDB" id="J9HSS4"/>
<name>J9HSS4_AEDAE</name>
<keyword evidence="2 6" id="KW-1003">Cell membrane</keyword>
<dbReference type="InterPro" id="IPR013604">
    <property type="entry name" value="7TM_chemorcpt"/>
</dbReference>
<evidence type="ECO:0000256" key="2">
    <source>
        <dbReference type="ARBA" id="ARBA00022475"/>
    </source>
</evidence>
<keyword evidence="6" id="KW-0675">Receptor</keyword>
<keyword evidence="3 6" id="KW-0812">Transmembrane</keyword>
<dbReference type="Proteomes" id="UP000682892">
    <property type="component" value="Unassembled WGS sequence"/>
</dbReference>
<comment type="caution">
    <text evidence="6">Lacks conserved residue(s) required for the propagation of feature annotation.</text>
</comment>
<dbReference type="EMBL" id="CH477431">
    <property type="protein sequence ID" value="EJY57678.1"/>
    <property type="molecule type" value="Genomic_DNA"/>
</dbReference>